<protein>
    <recommendedName>
        <fullName evidence="6">UDP-glucuronic acid decarboxylase 1</fullName>
        <ecNumber evidence="5">4.1.1.35</ecNumber>
    </recommendedName>
    <alternativeName>
        <fullName evidence="16">UDP-glucuronate decarboxylase 1</fullName>
    </alternativeName>
</protein>
<evidence type="ECO:0000256" key="4">
    <source>
        <dbReference type="ARBA" id="ARBA00007505"/>
    </source>
</evidence>
<dbReference type="PANTHER" id="PTHR43078:SF6">
    <property type="entry name" value="UDP-GLUCURONIC ACID DECARBOXYLASE 1"/>
    <property type="match status" value="1"/>
</dbReference>
<dbReference type="InterPro" id="IPR016040">
    <property type="entry name" value="NAD(P)-bd_dom"/>
</dbReference>
<evidence type="ECO:0000256" key="15">
    <source>
        <dbReference type="ARBA" id="ARBA00023239"/>
    </source>
</evidence>
<dbReference type="STRING" id="602072.A0A1R3RF94"/>
<evidence type="ECO:0000256" key="18">
    <source>
        <dbReference type="SAM" id="MobiDB-lite"/>
    </source>
</evidence>
<evidence type="ECO:0000256" key="3">
    <source>
        <dbReference type="ARBA" id="ARBA00005100"/>
    </source>
</evidence>
<keyword evidence="11" id="KW-0520">NAD</keyword>
<evidence type="ECO:0000256" key="13">
    <source>
        <dbReference type="ARBA" id="ARBA00023136"/>
    </source>
</evidence>
<feature type="compositionally biased region" description="Basic and acidic residues" evidence="18">
    <location>
        <begin position="277"/>
        <end position="288"/>
    </location>
</feature>
<dbReference type="InterPro" id="IPR044516">
    <property type="entry name" value="UXS-like"/>
</dbReference>
<evidence type="ECO:0000256" key="14">
    <source>
        <dbReference type="ARBA" id="ARBA00023180"/>
    </source>
</evidence>
<keyword evidence="15" id="KW-0456">Lyase</keyword>
<evidence type="ECO:0000256" key="7">
    <source>
        <dbReference type="ARBA" id="ARBA00022692"/>
    </source>
</evidence>
<evidence type="ECO:0000256" key="17">
    <source>
        <dbReference type="ARBA" id="ARBA00049410"/>
    </source>
</evidence>
<dbReference type="EC" id="4.1.1.35" evidence="5"/>
<feature type="domain" description="NAD(P)-binding" evidence="19">
    <location>
        <begin position="10"/>
        <end position="310"/>
    </location>
</feature>
<dbReference type="EMBL" id="KV907505">
    <property type="protein sequence ID" value="OOF93144.1"/>
    <property type="molecule type" value="Genomic_DNA"/>
</dbReference>
<dbReference type="OrthoDB" id="331544at2759"/>
<evidence type="ECO:0000313" key="20">
    <source>
        <dbReference type="EMBL" id="OOF93144.1"/>
    </source>
</evidence>
<keyword evidence="13" id="KW-0472">Membrane</keyword>
<comment type="subcellular location">
    <subcellularLocation>
        <location evidence="2">Golgi apparatus</location>
        <location evidence="2">Golgi stack membrane</location>
        <topology evidence="2">Single-pass type II membrane protein</topology>
    </subcellularLocation>
</comment>
<accession>A0A1R3RF94</accession>
<dbReference type="Gene3D" id="3.40.50.720">
    <property type="entry name" value="NAD(P)-binding Rossmann-like Domain"/>
    <property type="match status" value="1"/>
</dbReference>
<evidence type="ECO:0000256" key="9">
    <source>
        <dbReference type="ARBA" id="ARBA00022968"/>
    </source>
</evidence>
<dbReference type="GO" id="GO:0032580">
    <property type="term" value="C:Golgi cisterna membrane"/>
    <property type="evidence" value="ECO:0007669"/>
    <property type="project" value="UniProtKB-SubCell"/>
</dbReference>
<dbReference type="OMA" id="EVFRLWC"/>
<organism evidence="20 21">
    <name type="scientific">Aspergillus carbonarius (strain ITEM 5010)</name>
    <dbReference type="NCBI Taxonomy" id="602072"/>
    <lineage>
        <taxon>Eukaryota</taxon>
        <taxon>Fungi</taxon>
        <taxon>Dikarya</taxon>
        <taxon>Ascomycota</taxon>
        <taxon>Pezizomycotina</taxon>
        <taxon>Eurotiomycetes</taxon>
        <taxon>Eurotiomycetidae</taxon>
        <taxon>Eurotiales</taxon>
        <taxon>Aspergillaceae</taxon>
        <taxon>Aspergillus</taxon>
        <taxon>Aspergillus subgen. Circumdati</taxon>
    </lineage>
</organism>
<dbReference type="GO" id="GO:0070403">
    <property type="term" value="F:NAD+ binding"/>
    <property type="evidence" value="ECO:0007669"/>
    <property type="project" value="InterPro"/>
</dbReference>
<comment type="similarity">
    <text evidence="4">Belongs to the NAD(P)-dependent epimerase/dehydratase family. UDP-glucuronic acid decarboxylase subfamily.</text>
</comment>
<proteinExistence type="inferred from homology"/>
<keyword evidence="21" id="KW-1185">Reference proteome</keyword>
<dbReference type="InterPro" id="IPR036291">
    <property type="entry name" value="NAD(P)-bd_dom_sf"/>
</dbReference>
<keyword evidence="12" id="KW-0333">Golgi apparatus</keyword>
<evidence type="ECO:0000259" key="19">
    <source>
        <dbReference type="Pfam" id="PF16363"/>
    </source>
</evidence>
<evidence type="ECO:0000256" key="12">
    <source>
        <dbReference type="ARBA" id="ARBA00023034"/>
    </source>
</evidence>
<evidence type="ECO:0000256" key="5">
    <source>
        <dbReference type="ARBA" id="ARBA00012290"/>
    </source>
</evidence>
<dbReference type="AlphaFoldDB" id="A0A1R3RF94"/>
<comment type="pathway">
    <text evidence="3">Nucleotide-sugar biosynthesis; UDP-alpha-D-xylose biosynthesis; UDP-alpha-D-xylose from UDP-alpha-D-glucuronate: step 1/1.</text>
</comment>
<dbReference type="SUPFAM" id="SSF51735">
    <property type="entry name" value="NAD(P)-binding Rossmann-fold domains"/>
    <property type="match status" value="1"/>
</dbReference>
<evidence type="ECO:0000256" key="16">
    <source>
        <dbReference type="ARBA" id="ARBA00031585"/>
    </source>
</evidence>
<evidence type="ECO:0000313" key="21">
    <source>
        <dbReference type="Proteomes" id="UP000188318"/>
    </source>
</evidence>
<keyword evidence="7" id="KW-0812">Transmembrane</keyword>
<dbReference type="Pfam" id="PF16363">
    <property type="entry name" value="GDP_Man_Dehyd"/>
    <property type="match status" value="1"/>
</dbReference>
<sequence>METPVPQTILVAGAAGFLGSNVVRFLLEKGFHVLGLDNYHTGSPANLNDIQEHPRFTMIAHDIQLPLPDLPAIHQIYHLACTASPVQYQKHPVDTINTAYLGTKNLLDLARQHNARILLSSTSEIYGEPQVHPQPETYWGNVNSFGPRSCYDEGKRAAEALAYSYIQEYGTDVRIARIFNTYGPRMQPGDGRVVSNFVAAAISGQPIIITGDGSATRSFLYVDDCIQGLDALMRSNHTGPVNIGNDKETTIEDLANLVRALVQRRTGRPSPRIVKRPRPEDDPTRRQPDIGLARRLLDWKPVISLEEGLLKTIQWQMSLEGLGRAESSSKV</sequence>
<dbReference type="GO" id="GO:0048040">
    <property type="term" value="F:UDP-glucuronate decarboxylase activity"/>
    <property type="evidence" value="ECO:0007669"/>
    <property type="project" value="UniProtKB-EC"/>
</dbReference>
<name>A0A1R3RF94_ASPC5</name>
<dbReference type="CDD" id="cd05230">
    <property type="entry name" value="UGD_SDR_e"/>
    <property type="match status" value="1"/>
</dbReference>
<comment type="catalytic activity">
    <reaction evidence="17">
        <text>UDP-alpha-D-glucuronate + H(+) = UDP-alpha-D-xylose + CO2</text>
        <dbReference type="Rhea" id="RHEA:23916"/>
        <dbReference type="ChEBI" id="CHEBI:15378"/>
        <dbReference type="ChEBI" id="CHEBI:16526"/>
        <dbReference type="ChEBI" id="CHEBI:57632"/>
        <dbReference type="ChEBI" id="CHEBI:58052"/>
        <dbReference type="EC" id="4.1.1.35"/>
    </reaction>
    <physiologicalReaction direction="left-to-right" evidence="17">
        <dbReference type="Rhea" id="RHEA:23917"/>
    </physiologicalReaction>
</comment>
<evidence type="ECO:0000256" key="1">
    <source>
        <dbReference type="ARBA" id="ARBA00001911"/>
    </source>
</evidence>
<evidence type="ECO:0000256" key="11">
    <source>
        <dbReference type="ARBA" id="ARBA00023027"/>
    </source>
</evidence>
<keyword evidence="10" id="KW-1133">Transmembrane helix</keyword>
<reference evidence="21" key="1">
    <citation type="journal article" date="2017" name="Genome Biol.">
        <title>Comparative genomics reveals high biological diversity and specific adaptations in the industrially and medically important fungal genus Aspergillus.</title>
        <authorList>
            <person name="de Vries R.P."/>
            <person name="Riley R."/>
            <person name="Wiebenga A."/>
            <person name="Aguilar-Osorio G."/>
            <person name="Amillis S."/>
            <person name="Uchima C.A."/>
            <person name="Anderluh G."/>
            <person name="Asadollahi M."/>
            <person name="Askin M."/>
            <person name="Barry K."/>
            <person name="Battaglia E."/>
            <person name="Bayram O."/>
            <person name="Benocci T."/>
            <person name="Braus-Stromeyer S.A."/>
            <person name="Caldana C."/>
            <person name="Canovas D."/>
            <person name="Cerqueira G.C."/>
            <person name="Chen F."/>
            <person name="Chen W."/>
            <person name="Choi C."/>
            <person name="Clum A."/>
            <person name="Dos Santos R.A."/>
            <person name="Damasio A.R."/>
            <person name="Diallinas G."/>
            <person name="Emri T."/>
            <person name="Fekete E."/>
            <person name="Flipphi M."/>
            <person name="Freyberg S."/>
            <person name="Gallo A."/>
            <person name="Gournas C."/>
            <person name="Habgood R."/>
            <person name="Hainaut M."/>
            <person name="Harispe M.L."/>
            <person name="Henrissat B."/>
            <person name="Hilden K.S."/>
            <person name="Hope R."/>
            <person name="Hossain A."/>
            <person name="Karabika E."/>
            <person name="Karaffa L."/>
            <person name="Karanyi Z."/>
            <person name="Krasevec N."/>
            <person name="Kuo A."/>
            <person name="Kusch H."/>
            <person name="LaButti K."/>
            <person name="Lagendijk E.L."/>
            <person name="Lapidus A."/>
            <person name="Levasseur A."/>
            <person name="Lindquist E."/>
            <person name="Lipzen A."/>
            <person name="Logrieco A.F."/>
            <person name="MacCabe A."/>
            <person name="Maekelae M.R."/>
            <person name="Malavazi I."/>
            <person name="Melin P."/>
            <person name="Meyer V."/>
            <person name="Mielnichuk N."/>
            <person name="Miskei M."/>
            <person name="Molnar A.P."/>
            <person name="Mule G."/>
            <person name="Ngan C.Y."/>
            <person name="Orejas M."/>
            <person name="Orosz E."/>
            <person name="Ouedraogo J.P."/>
            <person name="Overkamp K.M."/>
            <person name="Park H.-S."/>
            <person name="Perrone G."/>
            <person name="Piumi F."/>
            <person name="Punt P.J."/>
            <person name="Ram A.F."/>
            <person name="Ramon A."/>
            <person name="Rauscher S."/>
            <person name="Record E."/>
            <person name="Riano-Pachon D.M."/>
            <person name="Robert V."/>
            <person name="Roehrig J."/>
            <person name="Ruller R."/>
            <person name="Salamov A."/>
            <person name="Salih N.S."/>
            <person name="Samson R.A."/>
            <person name="Sandor E."/>
            <person name="Sanguinetti M."/>
            <person name="Schuetze T."/>
            <person name="Sepcic K."/>
            <person name="Shelest E."/>
            <person name="Sherlock G."/>
            <person name="Sophianopoulou V."/>
            <person name="Squina F.M."/>
            <person name="Sun H."/>
            <person name="Susca A."/>
            <person name="Todd R.B."/>
            <person name="Tsang A."/>
            <person name="Unkles S.E."/>
            <person name="van de Wiele N."/>
            <person name="van Rossen-Uffink D."/>
            <person name="Oliveira J.V."/>
            <person name="Vesth T.C."/>
            <person name="Visser J."/>
            <person name="Yu J.-H."/>
            <person name="Zhou M."/>
            <person name="Andersen M.R."/>
            <person name="Archer D.B."/>
            <person name="Baker S.E."/>
            <person name="Benoit I."/>
            <person name="Brakhage A.A."/>
            <person name="Braus G.H."/>
            <person name="Fischer R."/>
            <person name="Frisvad J.C."/>
            <person name="Goldman G.H."/>
            <person name="Houbraken J."/>
            <person name="Oakley B."/>
            <person name="Pocsi I."/>
            <person name="Scazzocchio C."/>
            <person name="Seiboth B."/>
            <person name="vanKuyk P.A."/>
            <person name="Wortman J."/>
            <person name="Dyer P.S."/>
            <person name="Grigoriev I.V."/>
        </authorList>
    </citation>
    <scope>NUCLEOTIDE SEQUENCE [LARGE SCALE GENOMIC DNA]</scope>
    <source>
        <strain evidence="21">ITEM 5010</strain>
    </source>
</reference>
<evidence type="ECO:0000256" key="8">
    <source>
        <dbReference type="ARBA" id="ARBA00022793"/>
    </source>
</evidence>
<dbReference type="PANTHER" id="PTHR43078">
    <property type="entry name" value="UDP-GLUCURONIC ACID DECARBOXYLASE-RELATED"/>
    <property type="match status" value="1"/>
</dbReference>
<dbReference type="FunFam" id="3.40.50.720:FF:000065">
    <property type="entry name" value="UDP-glucuronic acid decarboxylase 1"/>
    <property type="match status" value="1"/>
</dbReference>
<dbReference type="Proteomes" id="UP000188318">
    <property type="component" value="Unassembled WGS sequence"/>
</dbReference>
<dbReference type="GO" id="GO:0042732">
    <property type="term" value="P:D-xylose metabolic process"/>
    <property type="evidence" value="ECO:0007669"/>
    <property type="project" value="InterPro"/>
</dbReference>
<keyword evidence="14" id="KW-0325">Glycoprotein</keyword>
<evidence type="ECO:0000256" key="2">
    <source>
        <dbReference type="ARBA" id="ARBA00004447"/>
    </source>
</evidence>
<keyword evidence="9" id="KW-0735">Signal-anchor</keyword>
<dbReference type="UniPathway" id="UPA00796">
    <property type="reaction ID" value="UER00771"/>
</dbReference>
<feature type="region of interest" description="Disordered" evidence="18">
    <location>
        <begin position="267"/>
        <end position="289"/>
    </location>
</feature>
<dbReference type="VEuPathDB" id="FungiDB:ASPCADRAFT_517321"/>
<evidence type="ECO:0000256" key="10">
    <source>
        <dbReference type="ARBA" id="ARBA00022989"/>
    </source>
</evidence>
<comment type="cofactor">
    <cofactor evidence="1">
        <name>NAD(+)</name>
        <dbReference type="ChEBI" id="CHEBI:57540"/>
    </cofactor>
</comment>
<keyword evidence="8" id="KW-0210">Decarboxylase</keyword>
<gene>
    <name evidence="20" type="ORF">ASPCADRAFT_517321</name>
</gene>
<evidence type="ECO:0000256" key="6">
    <source>
        <dbReference type="ARBA" id="ARBA00018816"/>
    </source>
</evidence>
<dbReference type="GO" id="GO:0033320">
    <property type="term" value="P:UDP-D-xylose biosynthetic process"/>
    <property type="evidence" value="ECO:0007669"/>
    <property type="project" value="UniProtKB-UniPathway"/>
</dbReference>